<evidence type="ECO:0000313" key="3">
    <source>
        <dbReference type="Proteomes" id="UP000054032"/>
    </source>
</evidence>
<name>W6ZG87_COCMI</name>
<dbReference type="GeneID" id="19122016"/>
<dbReference type="OrthoDB" id="3693228at2759"/>
<evidence type="ECO:0000313" key="2">
    <source>
        <dbReference type="EMBL" id="EUC50832.1"/>
    </source>
</evidence>
<dbReference type="HOGENOM" id="CLU_2305591_0_0_1"/>
<dbReference type="AlphaFoldDB" id="W6ZG87"/>
<feature type="region of interest" description="Disordered" evidence="1">
    <location>
        <begin position="71"/>
        <end position="98"/>
    </location>
</feature>
<accession>W6ZG87</accession>
<dbReference type="KEGG" id="bor:COCMIDRAFT_32048"/>
<dbReference type="EMBL" id="KI963921">
    <property type="protein sequence ID" value="EUC50832.1"/>
    <property type="molecule type" value="Genomic_DNA"/>
</dbReference>
<gene>
    <name evidence="2" type="ORF">COCMIDRAFT_32048</name>
</gene>
<organism evidence="2 3">
    <name type="scientific">Bipolaris oryzae ATCC 44560</name>
    <dbReference type="NCBI Taxonomy" id="930090"/>
    <lineage>
        <taxon>Eukaryota</taxon>
        <taxon>Fungi</taxon>
        <taxon>Dikarya</taxon>
        <taxon>Ascomycota</taxon>
        <taxon>Pezizomycotina</taxon>
        <taxon>Dothideomycetes</taxon>
        <taxon>Pleosporomycetidae</taxon>
        <taxon>Pleosporales</taxon>
        <taxon>Pleosporineae</taxon>
        <taxon>Pleosporaceae</taxon>
        <taxon>Bipolaris</taxon>
    </lineage>
</organism>
<reference evidence="2 3" key="1">
    <citation type="journal article" date="2013" name="PLoS Genet.">
        <title>Comparative genome structure, secondary metabolite, and effector coding capacity across Cochliobolus pathogens.</title>
        <authorList>
            <person name="Condon B.J."/>
            <person name="Leng Y."/>
            <person name="Wu D."/>
            <person name="Bushley K.E."/>
            <person name="Ohm R.A."/>
            <person name="Otillar R."/>
            <person name="Martin J."/>
            <person name="Schackwitz W."/>
            <person name="Grimwood J."/>
            <person name="MohdZainudin N."/>
            <person name="Xue C."/>
            <person name="Wang R."/>
            <person name="Manning V.A."/>
            <person name="Dhillon B."/>
            <person name="Tu Z.J."/>
            <person name="Steffenson B.J."/>
            <person name="Salamov A."/>
            <person name="Sun H."/>
            <person name="Lowry S."/>
            <person name="LaButti K."/>
            <person name="Han J."/>
            <person name="Copeland A."/>
            <person name="Lindquist E."/>
            <person name="Barry K."/>
            <person name="Schmutz J."/>
            <person name="Baker S.E."/>
            <person name="Ciuffetti L.M."/>
            <person name="Grigoriev I.V."/>
            <person name="Zhong S."/>
            <person name="Turgeon B.G."/>
        </authorList>
    </citation>
    <scope>NUCLEOTIDE SEQUENCE [LARGE SCALE GENOMIC DNA]</scope>
    <source>
        <strain evidence="2 3">ATCC 44560</strain>
    </source>
</reference>
<proteinExistence type="predicted"/>
<dbReference type="RefSeq" id="XP_007682704.1">
    <property type="nucleotide sequence ID" value="XM_007684514.1"/>
</dbReference>
<evidence type="ECO:0000256" key="1">
    <source>
        <dbReference type="SAM" id="MobiDB-lite"/>
    </source>
</evidence>
<keyword evidence="3" id="KW-1185">Reference proteome</keyword>
<protein>
    <submittedName>
        <fullName evidence="2">Uncharacterized protein</fullName>
    </submittedName>
</protein>
<sequence length="98" mass="10381">MTVPEASKAVKLQAPIVPWHPCRRGQMLRARALISRGPQSPEIGRASRARHFTGSATNPPGCLQHDQAAISQGAAIGSRPSGEMPFRPSGPDSGTRSE</sequence>
<dbReference type="Proteomes" id="UP000054032">
    <property type="component" value="Unassembled WGS sequence"/>
</dbReference>